<evidence type="ECO:0000259" key="3">
    <source>
        <dbReference type="Pfam" id="PF04155"/>
    </source>
</evidence>
<keyword evidence="2" id="KW-0732">Signal</keyword>
<proteinExistence type="predicted"/>
<feature type="domain" description="Ground-like" evidence="3">
    <location>
        <begin position="249"/>
        <end position="330"/>
    </location>
</feature>
<feature type="chain" id="PRO_5035913126" description="Ground-like domain-containing protein" evidence="2">
    <location>
        <begin position="20"/>
        <end position="373"/>
    </location>
</feature>
<comment type="caution">
    <text evidence="4">The sequence shown here is derived from an EMBL/GenBank/DDBJ whole genome shotgun (WGS) entry which is preliminary data.</text>
</comment>
<dbReference type="PANTHER" id="PTHR31967:SF19">
    <property type="entry name" value="GROUND-LIKE DOMAIN-CONTAINING PROTEIN"/>
    <property type="match status" value="1"/>
</dbReference>
<evidence type="ECO:0000313" key="5">
    <source>
        <dbReference type="Proteomes" id="UP000835052"/>
    </source>
</evidence>
<dbReference type="Pfam" id="PF04155">
    <property type="entry name" value="Ground-like"/>
    <property type="match status" value="1"/>
</dbReference>
<gene>
    <name evidence="4" type="ORF">CAUJ_LOCUS2518</name>
</gene>
<dbReference type="InterPro" id="IPR007284">
    <property type="entry name" value="Ground-like_dom"/>
</dbReference>
<accession>A0A8S1GTL2</accession>
<dbReference type="AlphaFoldDB" id="A0A8S1GTL2"/>
<keyword evidence="5" id="KW-1185">Reference proteome</keyword>
<feature type="signal peptide" evidence="2">
    <location>
        <begin position="1"/>
        <end position="19"/>
    </location>
</feature>
<organism evidence="4 5">
    <name type="scientific">Caenorhabditis auriculariae</name>
    <dbReference type="NCBI Taxonomy" id="2777116"/>
    <lineage>
        <taxon>Eukaryota</taxon>
        <taxon>Metazoa</taxon>
        <taxon>Ecdysozoa</taxon>
        <taxon>Nematoda</taxon>
        <taxon>Chromadorea</taxon>
        <taxon>Rhabditida</taxon>
        <taxon>Rhabditina</taxon>
        <taxon>Rhabditomorpha</taxon>
        <taxon>Rhabditoidea</taxon>
        <taxon>Rhabditidae</taxon>
        <taxon>Peloderinae</taxon>
        <taxon>Caenorhabditis</taxon>
    </lineage>
</organism>
<name>A0A8S1GTL2_9PELO</name>
<evidence type="ECO:0000256" key="1">
    <source>
        <dbReference type="SAM" id="MobiDB-lite"/>
    </source>
</evidence>
<sequence length="373" mass="39888">MLLRSAYLLLVCLTAGVWTQRLRQGRRRSKFVRLPSGFVFPADAAANFQRDAYVAPTAEQAAASSSGSVLVAPPRMNPSPEGEYPTVSGGNEKVLVSSMSLTESEVVPAENPAQSQSYVESATIEVATAGPAVTVSYATTAESSTLSYTATTHRIKANNTVSFVNELNRRNHGTEAENIAKGHTYTALSGGQFYQSIFGGKNGFSPLSFFLNQGGGGHNPNNFFVPVPIVVPPPPPPPPGPKCYTNPSGYLCCNVTLEKTMEEAFNEAKADGISLCNVQKMASAVQEAAEKKFNTSFESVAAHKDFVAKINFAGDLNCKIEVDGKFILAYATPIEEKEVNIIDANSFFSGTADEQLDSANGTKPTYIVYGPIR</sequence>
<dbReference type="EMBL" id="CAJGYM010000005">
    <property type="protein sequence ID" value="CAD6186599.1"/>
    <property type="molecule type" value="Genomic_DNA"/>
</dbReference>
<dbReference type="Proteomes" id="UP000835052">
    <property type="component" value="Unassembled WGS sequence"/>
</dbReference>
<dbReference type="PANTHER" id="PTHR31967">
    <property type="entry name" value="GROUNDHOG (HEDGEHOG-LIKE FAMILY)-RELATED"/>
    <property type="match status" value="1"/>
</dbReference>
<feature type="region of interest" description="Disordered" evidence="1">
    <location>
        <begin position="65"/>
        <end position="88"/>
    </location>
</feature>
<evidence type="ECO:0000256" key="2">
    <source>
        <dbReference type="SAM" id="SignalP"/>
    </source>
</evidence>
<protein>
    <recommendedName>
        <fullName evidence="3">Ground-like domain-containing protein</fullName>
    </recommendedName>
</protein>
<reference evidence="4" key="1">
    <citation type="submission" date="2020-10" db="EMBL/GenBank/DDBJ databases">
        <authorList>
            <person name="Kikuchi T."/>
        </authorList>
    </citation>
    <scope>NUCLEOTIDE SEQUENCE</scope>
    <source>
        <strain evidence="4">NKZ352</strain>
    </source>
</reference>
<dbReference type="OrthoDB" id="5856491at2759"/>
<evidence type="ECO:0000313" key="4">
    <source>
        <dbReference type="EMBL" id="CAD6186599.1"/>
    </source>
</evidence>